<organism evidence="2 3">
    <name type="scientific">Ulvibacter litoralis</name>
    <dbReference type="NCBI Taxonomy" id="227084"/>
    <lineage>
        <taxon>Bacteria</taxon>
        <taxon>Pseudomonadati</taxon>
        <taxon>Bacteroidota</taxon>
        <taxon>Flavobacteriia</taxon>
        <taxon>Flavobacteriales</taxon>
        <taxon>Flavobacteriaceae</taxon>
        <taxon>Ulvibacter</taxon>
    </lineage>
</organism>
<dbReference type="EMBL" id="FNBA01000004">
    <property type="protein sequence ID" value="SDF00916.1"/>
    <property type="molecule type" value="Genomic_DNA"/>
</dbReference>
<dbReference type="STRING" id="227084.SAMN05421855_104147"/>
<reference evidence="2 3" key="1">
    <citation type="submission" date="2016-10" db="EMBL/GenBank/DDBJ databases">
        <authorList>
            <person name="de Groot N.N."/>
        </authorList>
    </citation>
    <scope>NUCLEOTIDE SEQUENCE [LARGE SCALE GENOMIC DNA]</scope>
    <source>
        <strain evidence="2 3">DSM 16195</strain>
    </source>
</reference>
<accession>A0A1G7HKR9</accession>
<feature type="transmembrane region" description="Helical" evidence="1">
    <location>
        <begin position="87"/>
        <end position="106"/>
    </location>
</feature>
<keyword evidence="1" id="KW-0812">Transmembrane</keyword>
<keyword evidence="1" id="KW-1133">Transmembrane helix</keyword>
<dbReference type="Proteomes" id="UP000199321">
    <property type="component" value="Unassembled WGS sequence"/>
</dbReference>
<dbReference type="RefSeq" id="WP_093144805.1">
    <property type="nucleotide sequence ID" value="NZ_BMWO01000004.1"/>
</dbReference>
<evidence type="ECO:0000256" key="1">
    <source>
        <dbReference type="SAM" id="Phobius"/>
    </source>
</evidence>
<feature type="transmembrane region" description="Helical" evidence="1">
    <location>
        <begin position="118"/>
        <end position="136"/>
    </location>
</feature>
<gene>
    <name evidence="2" type="ORF">SAMN05421855_104147</name>
</gene>
<keyword evidence="3" id="KW-1185">Reference proteome</keyword>
<feature type="transmembrane region" description="Helical" evidence="1">
    <location>
        <begin position="30"/>
        <end position="50"/>
    </location>
</feature>
<dbReference type="OrthoDB" id="118637at2"/>
<name>A0A1G7HKR9_9FLAO</name>
<feature type="transmembrane region" description="Helical" evidence="1">
    <location>
        <begin position="62"/>
        <end position="81"/>
    </location>
</feature>
<proteinExistence type="predicted"/>
<sequence length="228" mass="25318">MNKLVIISISYTLLIVYALGYLSIAFFGNYGWLLFLLAPFLLGFAPSFVISNIEPVSKKKSYVLGFTSLFLACLGLVVLGVEGLICILMASPLFIAATFLGILLVDRINIQKINNPRIILLIILAYILSFFTLDYVNDTNQLIPITSSIVIDKPIETIWEVTTNNIEISKPDLFLDKFGIGYPKSITFFNKGVGATRDFNFSTGSYLQSVTAWDAPNLISFETKKSPM</sequence>
<keyword evidence="1" id="KW-0472">Membrane</keyword>
<evidence type="ECO:0000313" key="2">
    <source>
        <dbReference type="EMBL" id="SDF00916.1"/>
    </source>
</evidence>
<dbReference type="AlphaFoldDB" id="A0A1G7HKR9"/>
<protein>
    <submittedName>
        <fullName evidence="2">Uncharacterized protein</fullName>
    </submittedName>
</protein>
<evidence type="ECO:0000313" key="3">
    <source>
        <dbReference type="Proteomes" id="UP000199321"/>
    </source>
</evidence>